<comment type="similarity">
    <text evidence="4">Belongs to the protein N5-glutamine methyltransferase family. PrmC subfamily.</text>
</comment>
<comment type="caution">
    <text evidence="7">The sequence shown here is derived from an EMBL/GenBank/DDBJ whole genome shotgun (WGS) entry which is preliminary data.</text>
</comment>
<dbReference type="SUPFAM" id="SSF53335">
    <property type="entry name" value="S-adenosyl-L-methionine-dependent methyltransferases"/>
    <property type="match status" value="1"/>
</dbReference>
<keyword evidence="2 4" id="KW-0808">Transferase</keyword>
<proteinExistence type="inferred from homology"/>
<dbReference type="GO" id="GO:0032259">
    <property type="term" value="P:methylation"/>
    <property type="evidence" value="ECO:0007669"/>
    <property type="project" value="UniProtKB-KW"/>
</dbReference>
<evidence type="ECO:0000256" key="1">
    <source>
        <dbReference type="ARBA" id="ARBA00022603"/>
    </source>
</evidence>
<dbReference type="Pfam" id="PF13649">
    <property type="entry name" value="Methyltransf_25"/>
    <property type="match status" value="1"/>
</dbReference>
<dbReference type="InterPro" id="IPR019874">
    <property type="entry name" value="RF_methyltr_PrmC"/>
</dbReference>
<feature type="domain" description="Methyltransferase" evidence="5">
    <location>
        <begin position="135"/>
        <end position="209"/>
    </location>
</feature>
<evidence type="ECO:0000259" key="6">
    <source>
        <dbReference type="Pfam" id="PF17827"/>
    </source>
</evidence>
<feature type="binding site" evidence="4">
    <location>
        <position position="191"/>
    </location>
    <ligand>
        <name>S-adenosyl-L-methionine</name>
        <dbReference type="ChEBI" id="CHEBI:59789"/>
    </ligand>
</feature>
<protein>
    <recommendedName>
        <fullName evidence="4">Release factor glutamine methyltransferase</fullName>
        <shortName evidence="4">RF MTase</shortName>
        <ecNumber evidence="4">2.1.1.297</ecNumber>
    </recommendedName>
    <alternativeName>
        <fullName evidence="4">N5-glutamine methyltransferase PrmC</fullName>
    </alternativeName>
    <alternativeName>
        <fullName evidence="4">Protein-(glutamine-N5) MTase PrmC</fullName>
    </alternativeName>
    <alternativeName>
        <fullName evidence="4">Protein-glutamine N-methyltransferase PrmC</fullName>
    </alternativeName>
</protein>
<evidence type="ECO:0000313" key="7">
    <source>
        <dbReference type="EMBL" id="MFC3265538.1"/>
    </source>
</evidence>
<dbReference type="GO" id="GO:0102559">
    <property type="term" value="F:peptide chain release factor N(5)-glutamine methyltransferase activity"/>
    <property type="evidence" value="ECO:0007669"/>
    <property type="project" value="UniProtKB-EC"/>
</dbReference>
<dbReference type="NCBIfam" id="TIGR03534">
    <property type="entry name" value="RF_mod_PrmC"/>
    <property type="match status" value="1"/>
</dbReference>
<evidence type="ECO:0000259" key="5">
    <source>
        <dbReference type="Pfam" id="PF13649"/>
    </source>
</evidence>
<dbReference type="PANTHER" id="PTHR18895:SF74">
    <property type="entry name" value="MTRF1L RELEASE FACTOR GLUTAMINE METHYLTRANSFERASE"/>
    <property type="match status" value="1"/>
</dbReference>
<evidence type="ECO:0000256" key="2">
    <source>
        <dbReference type="ARBA" id="ARBA00022679"/>
    </source>
</evidence>
<comment type="catalytic activity">
    <reaction evidence="4">
        <text>L-glutaminyl-[peptide chain release factor] + S-adenosyl-L-methionine = N(5)-methyl-L-glutaminyl-[peptide chain release factor] + S-adenosyl-L-homocysteine + H(+)</text>
        <dbReference type="Rhea" id="RHEA:42896"/>
        <dbReference type="Rhea" id="RHEA-COMP:10271"/>
        <dbReference type="Rhea" id="RHEA-COMP:10272"/>
        <dbReference type="ChEBI" id="CHEBI:15378"/>
        <dbReference type="ChEBI" id="CHEBI:30011"/>
        <dbReference type="ChEBI" id="CHEBI:57856"/>
        <dbReference type="ChEBI" id="CHEBI:59789"/>
        <dbReference type="ChEBI" id="CHEBI:61891"/>
        <dbReference type="EC" id="2.1.1.297"/>
    </reaction>
</comment>
<dbReference type="Gene3D" id="1.10.8.10">
    <property type="entry name" value="DNA helicase RuvA subunit, C-terminal domain"/>
    <property type="match status" value="1"/>
</dbReference>
<keyword evidence="3 4" id="KW-0949">S-adenosyl-L-methionine</keyword>
<dbReference type="InterPro" id="IPR002052">
    <property type="entry name" value="DNA_methylase_N6_adenine_CS"/>
</dbReference>
<feature type="binding site" evidence="4">
    <location>
        <begin position="139"/>
        <end position="143"/>
    </location>
    <ligand>
        <name>S-adenosyl-L-methionine</name>
        <dbReference type="ChEBI" id="CHEBI:59789"/>
    </ligand>
</feature>
<gene>
    <name evidence="4 7" type="primary">prmC</name>
    <name evidence="7" type="ORF">ACFOEX_04045</name>
</gene>
<dbReference type="PROSITE" id="PS00092">
    <property type="entry name" value="N6_MTASE"/>
    <property type="match status" value="1"/>
</dbReference>
<feature type="domain" description="Release factor glutamine methyltransferase N-terminal" evidence="6">
    <location>
        <begin position="20"/>
        <end position="89"/>
    </location>
</feature>
<dbReference type="HAMAP" id="MF_02126">
    <property type="entry name" value="RF_methyltr_PrmC"/>
    <property type="match status" value="1"/>
</dbReference>
<feature type="binding site" evidence="4">
    <location>
        <position position="162"/>
    </location>
    <ligand>
        <name>S-adenosyl-L-methionine</name>
        <dbReference type="ChEBI" id="CHEBI:59789"/>
    </ligand>
</feature>
<feature type="binding site" evidence="4">
    <location>
        <position position="209"/>
    </location>
    <ligand>
        <name>S-adenosyl-L-methionine</name>
        <dbReference type="ChEBI" id="CHEBI:59789"/>
    </ligand>
</feature>
<reference evidence="8" key="1">
    <citation type="journal article" date="2019" name="Int. J. Syst. Evol. Microbiol.">
        <title>The Global Catalogue of Microorganisms (GCM) 10K type strain sequencing project: providing services to taxonomists for standard genome sequencing and annotation.</title>
        <authorList>
            <consortium name="The Broad Institute Genomics Platform"/>
            <consortium name="The Broad Institute Genome Sequencing Center for Infectious Disease"/>
            <person name="Wu L."/>
            <person name="Ma J."/>
        </authorList>
    </citation>
    <scope>NUCLEOTIDE SEQUENCE [LARGE SCALE GENOMIC DNA]</scope>
    <source>
        <strain evidence="8">CCM 7941</strain>
    </source>
</reference>
<dbReference type="Gene3D" id="3.40.50.150">
    <property type="entry name" value="Vaccinia Virus protein VP39"/>
    <property type="match status" value="1"/>
</dbReference>
<dbReference type="InterPro" id="IPR004556">
    <property type="entry name" value="HemK-like"/>
</dbReference>
<keyword evidence="8" id="KW-1185">Reference proteome</keyword>
<dbReference type="Proteomes" id="UP001595536">
    <property type="component" value="Unassembled WGS sequence"/>
</dbReference>
<evidence type="ECO:0000313" key="8">
    <source>
        <dbReference type="Proteomes" id="UP001595536"/>
    </source>
</evidence>
<evidence type="ECO:0000256" key="4">
    <source>
        <dbReference type="HAMAP-Rule" id="MF_02126"/>
    </source>
</evidence>
<comment type="function">
    <text evidence="4">Methylates the class 1 translation termination release factors RF1/PrfA and RF2/PrfB on the glutamine residue of the universally conserved GGQ motif.</text>
</comment>
<dbReference type="InterPro" id="IPR029063">
    <property type="entry name" value="SAM-dependent_MTases_sf"/>
</dbReference>
<sequence length="310" mass="31365">MSLAGAGGRWLAPGTGRAAALAALAARLAARDPAEARSAARILFAGVLGVSLVEVIARPDAPLDAAAVLRLEEAARRYLAGETPGRILGAREFWGMPFRLGPDTLEPRPETETLVETVLARLDRAGWRDGRPLNVVDFGAGTGCVLVALLGELPSAFGVGVDLAPGAAAVAAANARLNGVAGRCVFVAGDWDAALGPAAAGAFDVVASNPPYIESWTLHGLPPAVRLNDPGLALDGGPDGLAPYRILVPAAARLLKPGGVAAFEVGAGQAATVAAMLRGAGFADVGVREDFAGVMRVASGLRQMASGQGF</sequence>
<dbReference type="NCBIfam" id="TIGR00536">
    <property type="entry name" value="hemK_fam"/>
    <property type="match status" value="1"/>
</dbReference>
<keyword evidence="1 4" id="KW-0489">Methyltransferase</keyword>
<dbReference type="Pfam" id="PF17827">
    <property type="entry name" value="PrmC_N"/>
    <property type="match status" value="1"/>
</dbReference>
<name>A0ABV7LCR4_9HYPH</name>
<dbReference type="InterPro" id="IPR041698">
    <property type="entry name" value="Methyltransf_25"/>
</dbReference>
<dbReference type="EC" id="2.1.1.297" evidence="4"/>
<dbReference type="InterPro" id="IPR040758">
    <property type="entry name" value="PrmC_N"/>
</dbReference>
<evidence type="ECO:0000256" key="3">
    <source>
        <dbReference type="ARBA" id="ARBA00022691"/>
    </source>
</evidence>
<organism evidence="7 8">
    <name type="scientific">Camelimonas abortus</name>
    <dbReference type="NCBI Taxonomy" id="1017184"/>
    <lineage>
        <taxon>Bacteria</taxon>
        <taxon>Pseudomonadati</taxon>
        <taxon>Pseudomonadota</taxon>
        <taxon>Alphaproteobacteria</taxon>
        <taxon>Hyphomicrobiales</taxon>
        <taxon>Chelatococcaceae</taxon>
        <taxon>Camelimonas</taxon>
    </lineage>
</organism>
<feature type="binding site" evidence="4">
    <location>
        <begin position="209"/>
        <end position="212"/>
    </location>
    <ligand>
        <name>substrate</name>
    </ligand>
</feature>
<dbReference type="RefSeq" id="WP_376831615.1">
    <property type="nucleotide sequence ID" value="NZ_JBHLWR010000006.1"/>
</dbReference>
<dbReference type="InterPro" id="IPR050320">
    <property type="entry name" value="N5-glutamine_MTase"/>
</dbReference>
<dbReference type="PANTHER" id="PTHR18895">
    <property type="entry name" value="HEMK METHYLTRANSFERASE"/>
    <property type="match status" value="1"/>
</dbReference>
<dbReference type="EMBL" id="JBHRUV010000017">
    <property type="protein sequence ID" value="MFC3265538.1"/>
    <property type="molecule type" value="Genomic_DNA"/>
</dbReference>
<accession>A0ABV7LCR4</accession>